<accession>A0A0C9ZDN4</accession>
<dbReference type="EMBL" id="KN835605">
    <property type="protein sequence ID" value="KIK35615.1"/>
    <property type="molecule type" value="Genomic_DNA"/>
</dbReference>
<dbReference type="InParanoid" id="A0A0C9ZDN4"/>
<gene>
    <name evidence="1" type="ORF">CY34DRAFT_16908</name>
</gene>
<evidence type="ECO:0000313" key="1">
    <source>
        <dbReference type="EMBL" id="KIK35615.1"/>
    </source>
</evidence>
<proteinExistence type="predicted"/>
<dbReference type="AlphaFoldDB" id="A0A0C9ZDN4"/>
<protein>
    <submittedName>
        <fullName evidence="1">Uncharacterized protein</fullName>
    </submittedName>
</protein>
<name>A0A0C9ZDN4_9AGAM</name>
<dbReference type="OrthoDB" id="2633096at2759"/>
<reference evidence="2" key="2">
    <citation type="submission" date="2015-01" db="EMBL/GenBank/DDBJ databases">
        <title>Evolutionary Origins and Diversification of the Mycorrhizal Mutualists.</title>
        <authorList>
            <consortium name="DOE Joint Genome Institute"/>
            <consortium name="Mycorrhizal Genomics Consortium"/>
            <person name="Kohler A."/>
            <person name="Kuo A."/>
            <person name="Nagy L.G."/>
            <person name="Floudas D."/>
            <person name="Copeland A."/>
            <person name="Barry K.W."/>
            <person name="Cichocki N."/>
            <person name="Veneault-Fourrey C."/>
            <person name="LaButti K."/>
            <person name="Lindquist E.A."/>
            <person name="Lipzen A."/>
            <person name="Lundell T."/>
            <person name="Morin E."/>
            <person name="Murat C."/>
            <person name="Riley R."/>
            <person name="Ohm R."/>
            <person name="Sun H."/>
            <person name="Tunlid A."/>
            <person name="Henrissat B."/>
            <person name="Grigoriev I.V."/>
            <person name="Hibbett D.S."/>
            <person name="Martin F."/>
        </authorList>
    </citation>
    <scope>NUCLEOTIDE SEQUENCE [LARGE SCALE GENOMIC DNA]</scope>
    <source>
        <strain evidence="2">UH-Slu-Lm8-n1</strain>
    </source>
</reference>
<sequence length="320" mass="35891">MEATKRMFLCPVCSRSVKGVKDRELPYMFIAWPMTIVNLSLESMKDKYLISAITLEAQNHYRSHLKNVNAIVFAIPCNTDLADHFQLYVATIRMCGATHVIESKKLAPRVQFLYCNILAGFLPNVFVVVDTHSDEFSGMLQHTGGHTDGTNTIITEILQAYLGKDFVTRMKTLVIVARNDTTMRKTLNGKAPWCDFTANTRGGWRGLFMVSCGPAIRMSHHFEEVKALVDGDVVDFVLTFKGCGTLPSMISNTVRSFIMEMGVFGRKDVWASLTQILATFNDFLKYTTAIVVYSSYLTGQPMLTMLPTCRANPPWAHIAM</sequence>
<dbReference type="Proteomes" id="UP000054485">
    <property type="component" value="Unassembled WGS sequence"/>
</dbReference>
<reference evidence="1 2" key="1">
    <citation type="submission" date="2014-04" db="EMBL/GenBank/DDBJ databases">
        <authorList>
            <consortium name="DOE Joint Genome Institute"/>
            <person name="Kuo A."/>
            <person name="Ruytinx J."/>
            <person name="Rineau F."/>
            <person name="Colpaert J."/>
            <person name="Kohler A."/>
            <person name="Nagy L.G."/>
            <person name="Floudas D."/>
            <person name="Copeland A."/>
            <person name="Barry K.W."/>
            <person name="Cichocki N."/>
            <person name="Veneault-Fourrey C."/>
            <person name="LaButti K."/>
            <person name="Lindquist E.A."/>
            <person name="Lipzen A."/>
            <person name="Lundell T."/>
            <person name="Morin E."/>
            <person name="Murat C."/>
            <person name="Sun H."/>
            <person name="Tunlid A."/>
            <person name="Henrissat B."/>
            <person name="Grigoriev I.V."/>
            <person name="Hibbett D.S."/>
            <person name="Martin F."/>
            <person name="Nordberg H.P."/>
            <person name="Cantor M.N."/>
            <person name="Hua S.X."/>
        </authorList>
    </citation>
    <scope>NUCLEOTIDE SEQUENCE [LARGE SCALE GENOMIC DNA]</scope>
    <source>
        <strain evidence="1 2">UH-Slu-Lm8-n1</strain>
    </source>
</reference>
<keyword evidence="2" id="KW-1185">Reference proteome</keyword>
<dbReference type="HOGENOM" id="CLU_869265_0_0_1"/>
<organism evidence="1 2">
    <name type="scientific">Suillus luteus UH-Slu-Lm8-n1</name>
    <dbReference type="NCBI Taxonomy" id="930992"/>
    <lineage>
        <taxon>Eukaryota</taxon>
        <taxon>Fungi</taxon>
        <taxon>Dikarya</taxon>
        <taxon>Basidiomycota</taxon>
        <taxon>Agaricomycotina</taxon>
        <taxon>Agaricomycetes</taxon>
        <taxon>Agaricomycetidae</taxon>
        <taxon>Boletales</taxon>
        <taxon>Suillineae</taxon>
        <taxon>Suillaceae</taxon>
        <taxon>Suillus</taxon>
    </lineage>
</organism>
<evidence type="ECO:0000313" key="2">
    <source>
        <dbReference type="Proteomes" id="UP000054485"/>
    </source>
</evidence>